<proteinExistence type="predicted"/>
<dbReference type="PROSITE" id="PS50943">
    <property type="entry name" value="HTH_CROC1"/>
    <property type="match status" value="1"/>
</dbReference>
<gene>
    <name evidence="4" type="ORF">K0504_16495</name>
</gene>
<evidence type="ECO:0000256" key="2">
    <source>
        <dbReference type="SAM" id="Phobius"/>
    </source>
</evidence>
<dbReference type="CDD" id="cd00093">
    <property type="entry name" value="HTH_XRE"/>
    <property type="match status" value="1"/>
</dbReference>
<dbReference type="Proteomes" id="UP001166251">
    <property type="component" value="Unassembled WGS sequence"/>
</dbReference>
<dbReference type="Pfam" id="PF13239">
    <property type="entry name" value="2TM"/>
    <property type="match status" value="1"/>
</dbReference>
<sequence length="161" mass="18408">MVRKLRLQRGWSQEQLSQFSGLSVRTIQRIEQGKTAGLESLKSLAAVFEVDVQDLQKPAKEQPMNNPSEATASLSTDEQEAIEQVKDVKDFYTHTVTSICMITFLFILNYMISPGYIWAWWAALGMGLSIVFHAIQVFEVVNLFGPDWERKQVEKRLGRKL</sequence>
<keyword evidence="5" id="KW-1185">Reference proteome</keyword>
<dbReference type="SMART" id="SM00530">
    <property type="entry name" value="HTH_XRE"/>
    <property type="match status" value="1"/>
</dbReference>
<feature type="transmembrane region" description="Helical" evidence="2">
    <location>
        <begin position="118"/>
        <end position="141"/>
    </location>
</feature>
<feature type="region of interest" description="Disordered" evidence="1">
    <location>
        <begin position="56"/>
        <end position="78"/>
    </location>
</feature>
<keyword evidence="2" id="KW-0472">Membrane</keyword>
<evidence type="ECO:0000313" key="4">
    <source>
        <dbReference type="EMBL" id="MBW8192639.1"/>
    </source>
</evidence>
<dbReference type="InterPro" id="IPR025698">
    <property type="entry name" value="2TM_dom"/>
</dbReference>
<keyword evidence="2" id="KW-1133">Transmembrane helix</keyword>
<feature type="domain" description="HTH cro/C1-type" evidence="3">
    <location>
        <begin position="2"/>
        <end position="55"/>
    </location>
</feature>
<keyword evidence="2" id="KW-0812">Transmembrane</keyword>
<accession>A0ABS7EJW2</accession>
<evidence type="ECO:0000313" key="5">
    <source>
        <dbReference type="Proteomes" id="UP001166251"/>
    </source>
</evidence>
<dbReference type="EMBL" id="JAHZSS010000026">
    <property type="protein sequence ID" value="MBW8192639.1"/>
    <property type="molecule type" value="Genomic_DNA"/>
</dbReference>
<comment type="caution">
    <text evidence="4">The sequence shown here is derived from an EMBL/GenBank/DDBJ whole genome shotgun (WGS) entry which is preliminary data.</text>
</comment>
<dbReference type="InterPro" id="IPR010982">
    <property type="entry name" value="Lambda_DNA-bd_dom_sf"/>
</dbReference>
<reference evidence="4" key="1">
    <citation type="submission" date="2021-07" db="EMBL/GenBank/DDBJ databases">
        <title>Neiella marina sp. nov., isolated from the intestinal content of sea cucumber Apostichopus japonicus.</title>
        <authorList>
            <person name="Bai X."/>
        </authorList>
    </citation>
    <scope>NUCLEOTIDE SEQUENCE</scope>
    <source>
        <strain evidence="4">126</strain>
    </source>
</reference>
<dbReference type="Pfam" id="PF01381">
    <property type="entry name" value="HTH_3"/>
    <property type="match status" value="1"/>
</dbReference>
<feature type="compositionally biased region" description="Polar residues" evidence="1">
    <location>
        <begin position="63"/>
        <end position="76"/>
    </location>
</feature>
<evidence type="ECO:0000256" key="1">
    <source>
        <dbReference type="SAM" id="MobiDB-lite"/>
    </source>
</evidence>
<organism evidence="4 5">
    <name type="scientific">Neiella holothuriorum</name>
    <dbReference type="NCBI Taxonomy" id="2870530"/>
    <lineage>
        <taxon>Bacteria</taxon>
        <taxon>Pseudomonadati</taxon>
        <taxon>Pseudomonadota</taxon>
        <taxon>Gammaproteobacteria</taxon>
        <taxon>Alteromonadales</taxon>
        <taxon>Echinimonadaceae</taxon>
        <taxon>Neiella</taxon>
    </lineage>
</organism>
<dbReference type="Gene3D" id="1.10.260.40">
    <property type="entry name" value="lambda repressor-like DNA-binding domains"/>
    <property type="match status" value="1"/>
</dbReference>
<dbReference type="SUPFAM" id="SSF47413">
    <property type="entry name" value="lambda repressor-like DNA-binding domains"/>
    <property type="match status" value="1"/>
</dbReference>
<name>A0ABS7EJW2_9GAMM</name>
<feature type="transmembrane region" description="Helical" evidence="2">
    <location>
        <begin position="91"/>
        <end position="112"/>
    </location>
</feature>
<evidence type="ECO:0000259" key="3">
    <source>
        <dbReference type="PROSITE" id="PS50943"/>
    </source>
</evidence>
<dbReference type="InterPro" id="IPR001387">
    <property type="entry name" value="Cro/C1-type_HTH"/>
</dbReference>
<protein>
    <submittedName>
        <fullName evidence="4">Helix-turn-helix domain-containing protein</fullName>
    </submittedName>
</protein>